<dbReference type="GO" id="GO:0001228">
    <property type="term" value="F:DNA-binding transcription activator activity, RNA polymerase II-specific"/>
    <property type="evidence" value="ECO:0007669"/>
    <property type="project" value="TreeGrafter"/>
</dbReference>
<evidence type="ECO:0000256" key="2">
    <source>
        <dbReference type="ARBA" id="ARBA00023242"/>
    </source>
</evidence>
<organism evidence="5 6">
    <name type="scientific">Venturia effusa</name>
    <dbReference type="NCBI Taxonomy" id="50376"/>
    <lineage>
        <taxon>Eukaryota</taxon>
        <taxon>Fungi</taxon>
        <taxon>Dikarya</taxon>
        <taxon>Ascomycota</taxon>
        <taxon>Pezizomycotina</taxon>
        <taxon>Dothideomycetes</taxon>
        <taxon>Pleosporomycetidae</taxon>
        <taxon>Venturiales</taxon>
        <taxon>Venturiaceae</taxon>
        <taxon>Venturia</taxon>
    </lineage>
</organism>
<dbReference type="EMBL" id="CP042186">
    <property type="protein sequence ID" value="QDS68859.1"/>
    <property type="molecule type" value="Genomic_DNA"/>
</dbReference>
<dbReference type="PROSITE" id="PS00036">
    <property type="entry name" value="BZIP_BASIC"/>
    <property type="match status" value="1"/>
</dbReference>
<feature type="compositionally biased region" description="Basic and acidic residues" evidence="3">
    <location>
        <begin position="114"/>
        <end position="136"/>
    </location>
</feature>
<proteinExistence type="predicted"/>
<evidence type="ECO:0000313" key="6">
    <source>
        <dbReference type="Proteomes" id="UP000316270"/>
    </source>
</evidence>
<gene>
    <name evidence="5" type="ORF">FKW77_007364</name>
</gene>
<dbReference type="STRING" id="50376.A0A517KZR3"/>
<accession>A0A517KZR3</accession>
<dbReference type="InterPro" id="IPR046347">
    <property type="entry name" value="bZIP_sf"/>
</dbReference>
<dbReference type="GO" id="GO:0000976">
    <property type="term" value="F:transcription cis-regulatory region binding"/>
    <property type="evidence" value="ECO:0007669"/>
    <property type="project" value="InterPro"/>
</dbReference>
<evidence type="ECO:0000256" key="3">
    <source>
        <dbReference type="SAM" id="MobiDB-lite"/>
    </source>
</evidence>
<dbReference type="CDD" id="cd14688">
    <property type="entry name" value="bZIP_YAP"/>
    <property type="match status" value="1"/>
</dbReference>
<feature type="compositionally biased region" description="Basic and acidic residues" evidence="3">
    <location>
        <begin position="95"/>
        <end position="104"/>
    </location>
</feature>
<dbReference type="SMART" id="SM00338">
    <property type="entry name" value="BRLZ"/>
    <property type="match status" value="1"/>
</dbReference>
<comment type="subcellular location">
    <subcellularLocation>
        <location evidence="1">Nucleus</location>
    </subcellularLocation>
</comment>
<feature type="domain" description="BZIP" evidence="4">
    <location>
        <begin position="98"/>
        <end position="161"/>
    </location>
</feature>
<feature type="compositionally biased region" description="Polar residues" evidence="3">
    <location>
        <begin position="26"/>
        <end position="83"/>
    </location>
</feature>
<feature type="compositionally biased region" description="Polar residues" evidence="3">
    <location>
        <begin position="299"/>
        <end position="327"/>
    </location>
</feature>
<feature type="region of interest" description="Disordered" evidence="3">
    <location>
        <begin position="541"/>
        <end position="569"/>
    </location>
</feature>
<dbReference type="PROSITE" id="PS50217">
    <property type="entry name" value="BZIP"/>
    <property type="match status" value="1"/>
</dbReference>
<protein>
    <recommendedName>
        <fullName evidence="4">BZIP domain-containing protein</fullName>
    </recommendedName>
</protein>
<dbReference type="Proteomes" id="UP000316270">
    <property type="component" value="Chromosome 2"/>
</dbReference>
<dbReference type="InterPro" id="IPR004827">
    <property type="entry name" value="bZIP"/>
</dbReference>
<dbReference type="Gene3D" id="1.20.5.170">
    <property type="match status" value="1"/>
</dbReference>
<feature type="region of interest" description="Disordered" evidence="3">
    <location>
        <begin position="299"/>
        <end position="329"/>
    </location>
</feature>
<reference evidence="5 6" key="1">
    <citation type="submission" date="2019-07" db="EMBL/GenBank/DDBJ databases">
        <title>Finished genome of Venturia effusa.</title>
        <authorList>
            <person name="Young C.A."/>
            <person name="Cox M.P."/>
            <person name="Ganley A.R.D."/>
            <person name="David W.J."/>
        </authorList>
    </citation>
    <scope>NUCLEOTIDE SEQUENCE [LARGE SCALE GENOMIC DNA]</scope>
    <source>
        <strain evidence="6">albino</strain>
    </source>
</reference>
<dbReference type="InterPro" id="IPR050936">
    <property type="entry name" value="AP-1-like"/>
</dbReference>
<evidence type="ECO:0000313" key="5">
    <source>
        <dbReference type="EMBL" id="QDS68859.1"/>
    </source>
</evidence>
<dbReference type="PANTHER" id="PTHR40621">
    <property type="entry name" value="TRANSCRIPTION FACTOR KAPC-RELATED"/>
    <property type="match status" value="1"/>
</dbReference>
<dbReference type="SUPFAM" id="SSF57959">
    <property type="entry name" value="Leucine zipper domain"/>
    <property type="match status" value="1"/>
</dbReference>
<dbReference type="PANTHER" id="PTHR40621:SF7">
    <property type="entry name" value="BZIP DOMAIN-CONTAINING PROTEIN"/>
    <property type="match status" value="1"/>
</dbReference>
<name>A0A517KZR3_9PEZI</name>
<dbReference type="GO" id="GO:0090575">
    <property type="term" value="C:RNA polymerase II transcription regulator complex"/>
    <property type="evidence" value="ECO:0007669"/>
    <property type="project" value="TreeGrafter"/>
</dbReference>
<evidence type="ECO:0000256" key="1">
    <source>
        <dbReference type="ARBA" id="ARBA00004123"/>
    </source>
</evidence>
<keyword evidence="6" id="KW-1185">Reference proteome</keyword>
<feature type="region of interest" description="Disordered" evidence="3">
    <location>
        <begin position="1"/>
        <end position="136"/>
    </location>
</feature>
<dbReference type="AlphaFoldDB" id="A0A517KZR3"/>
<sequence length="622" mass="67578">MSNLPTLSKHAANASSPQPAIGPASPTESVAPSAPSRGSSLAPTVSQGLSLRPSTTLAPSATAPNVISPMSSGLSTGPMTSSIAVPARPKPGRKAATDEPDNKRKAQNRAAQRAFRERKTNVQRDLESQNNDLRARNDQLAAEREHDRNRMAALEQQLASAQARESQVNMKWENALKRMASLQQQKEDAESRENDALSLARQRQDDVERMTMELNTYKARLSQANFLTKSKHLSRPQAPNHFVNQVLPQKRQFDNGCGDCQQDGTCPCVDDLVQDPDTEIGPDGMPPLNRNMSTASMSITNLLSPPDSTRNNSHSEAPDLTSDQGSSPEEMEIDFTNQFAKMQPNTHIQNSDGCGLCSDDSICFCRDAEATLETVKPMPQPAKIMPGTCEQCQLDPEQKAYCEGLALQTKVARELVDGQPDPKRTRIQGRGQDITMGCADAFAVYKQVSSRPGRQASFEDVYKTFMNSGPPSRRGTEAFISDAEIKPRQFSAYETNIAAVLTTLGKDFRKNSMADWITTREIEELLRPQPQMMDIKDIGRLSTAPRSGGSGPSLGTHHDAGCAPSFSSDSRHGSANAWQSWVSATPGIFATQSHFPPPPHPTGASAGHDLARYSLSIPDSAP</sequence>
<evidence type="ECO:0000259" key="4">
    <source>
        <dbReference type="PROSITE" id="PS50217"/>
    </source>
</evidence>
<keyword evidence="2" id="KW-0539">Nucleus</keyword>
<feature type="region of interest" description="Disordered" evidence="3">
    <location>
        <begin position="589"/>
        <end position="608"/>
    </location>
</feature>
<dbReference type="OrthoDB" id="5374328at2759"/>